<dbReference type="Pfam" id="PF02635">
    <property type="entry name" value="DsrE"/>
    <property type="match status" value="1"/>
</dbReference>
<name>A0A7C2ZH09_9AQUI</name>
<accession>A0A7C2ZH09</accession>
<evidence type="ECO:0000313" key="1">
    <source>
        <dbReference type="EMBL" id="HEW45247.1"/>
    </source>
</evidence>
<dbReference type="AlphaFoldDB" id="A0A7C2ZH09"/>
<proteinExistence type="predicted"/>
<protein>
    <submittedName>
        <fullName evidence="1">Peroxiredoxin</fullName>
    </submittedName>
</protein>
<reference evidence="1" key="1">
    <citation type="journal article" date="2020" name="mSystems">
        <title>Genome- and Community-Level Interaction Insights into Carbon Utilization and Element Cycling Functions of Hydrothermarchaeota in Hydrothermal Sediment.</title>
        <authorList>
            <person name="Zhou Z."/>
            <person name="Liu Y."/>
            <person name="Xu W."/>
            <person name="Pan J."/>
            <person name="Luo Z.H."/>
            <person name="Li M."/>
        </authorList>
    </citation>
    <scope>NUCLEOTIDE SEQUENCE [LARGE SCALE GENOMIC DNA]</scope>
    <source>
        <strain evidence="1">SpSt-132</strain>
    </source>
</reference>
<organism evidence="1">
    <name type="scientific">Hydrogenobacter sp</name>
    <dbReference type="NCBI Taxonomy" id="2152829"/>
    <lineage>
        <taxon>Bacteria</taxon>
        <taxon>Pseudomonadati</taxon>
        <taxon>Aquificota</taxon>
        <taxon>Aquificia</taxon>
        <taxon>Aquificales</taxon>
        <taxon>Aquificaceae</taxon>
        <taxon>Hydrogenobacter</taxon>
    </lineage>
</organism>
<dbReference type="InterPro" id="IPR003787">
    <property type="entry name" value="Sulphur_relay_DsrE/F-like"/>
</dbReference>
<sequence>MEQKAPDLVIILLTGKENPKRLPSAFFLASTAAAEDMNVVVYFTGPATELLKKGVADSIYPMEGGQPLSYFIKLALDNGVQMVACKQSLDLNGMKEEDLAYNFPVLTPTQALPTLGMAGRVLTW</sequence>
<dbReference type="EMBL" id="DSFP01000020">
    <property type="protein sequence ID" value="HEW45247.1"/>
    <property type="molecule type" value="Genomic_DNA"/>
</dbReference>
<dbReference type="Gene3D" id="3.40.1260.10">
    <property type="entry name" value="DsrEFH-like"/>
    <property type="match status" value="1"/>
</dbReference>
<dbReference type="SUPFAM" id="SSF75169">
    <property type="entry name" value="DsrEFH-like"/>
    <property type="match status" value="1"/>
</dbReference>
<dbReference type="InterPro" id="IPR027396">
    <property type="entry name" value="DsrEFH-like"/>
</dbReference>
<comment type="caution">
    <text evidence="1">The sequence shown here is derived from an EMBL/GenBank/DDBJ whole genome shotgun (WGS) entry which is preliminary data.</text>
</comment>
<dbReference type="PANTHER" id="PTHR34655:SF2">
    <property type="entry name" value="PEROXIREDOXIN FAMILY PROTEIN"/>
    <property type="match status" value="1"/>
</dbReference>
<dbReference type="PANTHER" id="PTHR34655">
    <property type="entry name" value="CONSERVED WITHIN P. AEROPHILUM"/>
    <property type="match status" value="1"/>
</dbReference>
<gene>
    <name evidence="1" type="ORF">ENO47_01040</name>
</gene>